<dbReference type="InterPro" id="IPR036047">
    <property type="entry name" value="F-box-like_dom_sf"/>
</dbReference>
<dbReference type="AlphaFoldDB" id="A0A1R3IF27"/>
<dbReference type="Pfam" id="PF08268">
    <property type="entry name" value="FBA_3"/>
    <property type="match status" value="1"/>
</dbReference>
<reference evidence="3" key="1">
    <citation type="submission" date="2013-09" db="EMBL/GenBank/DDBJ databases">
        <title>Corchorus olitorius genome sequencing.</title>
        <authorList>
            <person name="Alam M."/>
            <person name="Haque M.S."/>
            <person name="Islam M.S."/>
            <person name="Emdad E.M."/>
            <person name="Islam M.M."/>
            <person name="Ahmed B."/>
            <person name="Halim A."/>
            <person name="Hossen Q.M.M."/>
            <person name="Hossain M.Z."/>
            <person name="Ahmed R."/>
            <person name="Khan M.M."/>
            <person name="Islam R."/>
            <person name="Rashid M.M."/>
            <person name="Khan S.A."/>
            <person name="Rahman M.S."/>
            <person name="Alam M."/>
            <person name="Yahiya A.S."/>
            <person name="Khan M.S."/>
            <person name="Azam M.S."/>
            <person name="Haque T."/>
            <person name="Lashkar M.Z.H."/>
            <person name="Akhand A.I."/>
            <person name="Morshed G."/>
            <person name="Roy S."/>
            <person name="Uddin K.S."/>
            <person name="Rabeya T."/>
            <person name="Hossain A.S."/>
            <person name="Chowdhury A."/>
            <person name="Snigdha A.R."/>
            <person name="Mortoza M.S."/>
            <person name="Matin S.A."/>
            <person name="Hoque S.M.E."/>
            <person name="Islam M.K."/>
            <person name="Roy D.K."/>
            <person name="Haider R."/>
            <person name="Moosa M.M."/>
            <person name="Elias S.M."/>
            <person name="Hasan A.M."/>
            <person name="Jahan S."/>
            <person name="Shafiuddin M."/>
            <person name="Mahmood N."/>
            <person name="Shommy N.S."/>
        </authorList>
    </citation>
    <scope>NUCLEOTIDE SEQUENCE [LARGE SCALE GENOMIC DNA]</scope>
    <source>
        <strain evidence="3">cv. O-4</strain>
    </source>
</reference>
<dbReference type="EMBL" id="AWUE01018338">
    <property type="protein sequence ID" value="OMO81145.1"/>
    <property type="molecule type" value="Genomic_DNA"/>
</dbReference>
<dbReference type="OrthoDB" id="1867629at2759"/>
<protein>
    <recommendedName>
        <fullName evidence="1">F-box domain-containing protein</fullName>
    </recommendedName>
</protein>
<dbReference type="InterPro" id="IPR001810">
    <property type="entry name" value="F-box_dom"/>
</dbReference>
<dbReference type="InterPro" id="IPR050796">
    <property type="entry name" value="SCF_F-box_component"/>
</dbReference>
<organism evidence="2 3">
    <name type="scientific">Corchorus olitorius</name>
    <dbReference type="NCBI Taxonomy" id="93759"/>
    <lineage>
        <taxon>Eukaryota</taxon>
        <taxon>Viridiplantae</taxon>
        <taxon>Streptophyta</taxon>
        <taxon>Embryophyta</taxon>
        <taxon>Tracheophyta</taxon>
        <taxon>Spermatophyta</taxon>
        <taxon>Magnoliopsida</taxon>
        <taxon>eudicotyledons</taxon>
        <taxon>Gunneridae</taxon>
        <taxon>Pentapetalae</taxon>
        <taxon>rosids</taxon>
        <taxon>malvids</taxon>
        <taxon>Malvales</taxon>
        <taxon>Malvaceae</taxon>
        <taxon>Grewioideae</taxon>
        <taxon>Apeibeae</taxon>
        <taxon>Corchorus</taxon>
    </lineage>
</organism>
<dbReference type="SMART" id="SM00256">
    <property type="entry name" value="FBOX"/>
    <property type="match status" value="1"/>
</dbReference>
<feature type="domain" description="F-box" evidence="1">
    <location>
        <begin position="13"/>
        <end position="53"/>
    </location>
</feature>
<evidence type="ECO:0000313" key="2">
    <source>
        <dbReference type="EMBL" id="OMO81145.1"/>
    </source>
</evidence>
<proteinExistence type="predicted"/>
<dbReference type="Pfam" id="PF00646">
    <property type="entry name" value="F-box"/>
    <property type="match status" value="1"/>
</dbReference>
<dbReference type="SUPFAM" id="SSF81383">
    <property type="entry name" value="F-box domain"/>
    <property type="match status" value="1"/>
</dbReference>
<keyword evidence="3" id="KW-1185">Reference proteome</keyword>
<dbReference type="InterPro" id="IPR013187">
    <property type="entry name" value="F-box-assoc_dom_typ3"/>
</dbReference>
<sequence>MAATKQSKNGVYLPADLVNEILLKLPIKSIVRFNCVAKNWYHLFKNPTFVSEHNFMLSKKNSAPSLIINYRDEIDDGKIGLMMFGDDKTFVSYHDLHQQLPCHVADNIKDFNLAVWDGLVCLYNFKNCNFTVWNPATREFRILPDCNFNNNPPREDSKFVQHHVGFGIDPLSNDYKVLCIRVEHIDYELMIYHYAIYRMSSDSWRVLKKEELQLVKDPLLISNSSNVCVSGVCYWQVLESLSSGKCKLLKFNLGTEVFQLMDSPIPGNTYGDLMPLTDGRIALWDSYTMNNACAVWVLNLNHQGNYWTNKLITIDVPAGIERMYGFWTHGKVFVESSLSGQALYDLKTREVNDLGIYGIHPSHHMVYMYTYKESLLGCSKIAS</sequence>
<dbReference type="NCBIfam" id="TIGR01640">
    <property type="entry name" value="F_box_assoc_1"/>
    <property type="match status" value="1"/>
</dbReference>
<name>A0A1R3IF27_9ROSI</name>
<dbReference type="STRING" id="93759.A0A1R3IF27"/>
<comment type="caution">
    <text evidence="2">The sequence shown here is derived from an EMBL/GenBank/DDBJ whole genome shotgun (WGS) entry which is preliminary data.</text>
</comment>
<evidence type="ECO:0000259" key="1">
    <source>
        <dbReference type="SMART" id="SM00256"/>
    </source>
</evidence>
<dbReference type="CDD" id="cd22157">
    <property type="entry name" value="F-box_AtFBW1-like"/>
    <property type="match status" value="1"/>
</dbReference>
<dbReference type="PANTHER" id="PTHR31672">
    <property type="entry name" value="BNACNNG10540D PROTEIN"/>
    <property type="match status" value="1"/>
</dbReference>
<gene>
    <name evidence="2" type="ORF">COLO4_23737</name>
</gene>
<dbReference type="PANTHER" id="PTHR31672:SF13">
    <property type="entry name" value="F-BOX PROTEIN CPR30-LIKE"/>
    <property type="match status" value="1"/>
</dbReference>
<evidence type="ECO:0000313" key="3">
    <source>
        <dbReference type="Proteomes" id="UP000187203"/>
    </source>
</evidence>
<dbReference type="Proteomes" id="UP000187203">
    <property type="component" value="Unassembled WGS sequence"/>
</dbReference>
<dbReference type="InterPro" id="IPR017451">
    <property type="entry name" value="F-box-assoc_interact_dom"/>
</dbReference>
<accession>A0A1R3IF27</accession>